<proteinExistence type="predicted"/>
<name>A0A938XTK2_9FIRM</name>
<dbReference type="EMBL" id="JAFBDQ010000011">
    <property type="protein sequence ID" value="MBM7557283.1"/>
    <property type="molecule type" value="Genomic_DNA"/>
</dbReference>
<sequence>MIFIKDKLEGLLKQIELYEDLLAFLEQEYELLEKGEDTTEVKEKQRELRDEIADLDTEYNLKQGEKLRLISENDVEELNQFKPLLKEIYNLEQKNQKLADNS</sequence>
<accession>A0A938XTK2</accession>
<reference evidence="2" key="1">
    <citation type="submission" date="2021-01" db="EMBL/GenBank/DDBJ databases">
        <title>Genomic Encyclopedia of Type Strains, Phase IV (KMG-IV): sequencing the most valuable type-strain genomes for metagenomic binning, comparative biology and taxonomic classification.</title>
        <authorList>
            <person name="Goeker M."/>
        </authorList>
    </citation>
    <scope>NUCLEOTIDE SEQUENCE</scope>
    <source>
        <strain evidence="2">DSM 23230</strain>
    </source>
</reference>
<dbReference type="AlphaFoldDB" id="A0A938XTK2"/>
<gene>
    <name evidence="2" type="ORF">JOC47_002149</name>
</gene>
<dbReference type="Proteomes" id="UP000774000">
    <property type="component" value="Unassembled WGS sequence"/>
</dbReference>
<keyword evidence="1" id="KW-0175">Coiled coil</keyword>
<comment type="caution">
    <text evidence="2">The sequence shown here is derived from an EMBL/GenBank/DDBJ whole genome shotgun (WGS) entry which is preliminary data.</text>
</comment>
<evidence type="ECO:0000313" key="3">
    <source>
        <dbReference type="Proteomes" id="UP000774000"/>
    </source>
</evidence>
<keyword evidence="3" id="KW-1185">Reference proteome</keyword>
<feature type="coiled-coil region" evidence="1">
    <location>
        <begin position="8"/>
        <end position="65"/>
    </location>
</feature>
<protein>
    <submittedName>
        <fullName evidence="2">Nuclease with TOPRIM domain</fullName>
    </submittedName>
</protein>
<evidence type="ECO:0000256" key="1">
    <source>
        <dbReference type="SAM" id="Coils"/>
    </source>
</evidence>
<dbReference type="RefSeq" id="WP_204702044.1">
    <property type="nucleotide sequence ID" value="NZ_JAFBDQ010000011.1"/>
</dbReference>
<organism evidence="2 3">
    <name type="scientific">Halanaerobacter jeridensis</name>
    <dbReference type="NCBI Taxonomy" id="706427"/>
    <lineage>
        <taxon>Bacteria</taxon>
        <taxon>Bacillati</taxon>
        <taxon>Bacillota</taxon>
        <taxon>Clostridia</taxon>
        <taxon>Halanaerobiales</taxon>
        <taxon>Halobacteroidaceae</taxon>
        <taxon>Halanaerobacter</taxon>
    </lineage>
</organism>
<evidence type="ECO:0000313" key="2">
    <source>
        <dbReference type="EMBL" id="MBM7557283.1"/>
    </source>
</evidence>